<evidence type="ECO:0000256" key="3">
    <source>
        <dbReference type="ARBA" id="ARBA00022679"/>
    </source>
</evidence>
<protein>
    <submittedName>
        <fullName evidence="5">Glycosyl transferase</fullName>
    </submittedName>
</protein>
<dbReference type="EMBL" id="CP016345">
    <property type="protein sequence ID" value="ANQ12850.1"/>
    <property type="molecule type" value="Genomic_DNA"/>
</dbReference>
<organism evidence="5 6">
    <name type="scientific">Vibrio natriegens NBRC 15636 = ATCC 14048 = DSM 759</name>
    <dbReference type="NCBI Taxonomy" id="1219067"/>
    <lineage>
        <taxon>Bacteria</taxon>
        <taxon>Pseudomonadati</taxon>
        <taxon>Pseudomonadota</taxon>
        <taxon>Gammaproteobacteria</taxon>
        <taxon>Vibrionales</taxon>
        <taxon>Vibrionaceae</taxon>
        <taxon>Vibrio</taxon>
    </lineage>
</organism>
<evidence type="ECO:0000256" key="2">
    <source>
        <dbReference type="ARBA" id="ARBA00022676"/>
    </source>
</evidence>
<evidence type="ECO:0000313" key="6">
    <source>
        <dbReference type="Proteomes" id="UP000092741"/>
    </source>
</evidence>
<dbReference type="Proteomes" id="UP000092741">
    <property type="component" value="Chromosome 1"/>
</dbReference>
<accession>A0AAN0Y3Y9</accession>
<keyword evidence="6" id="KW-1185">Reference proteome</keyword>
<dbReference type="GeneID" id="70912062"/>
<feature type="transmembrane region" description="Helical" evidence="4">
    <location>
        <begin position="6"/>
        <end position="31"/>
    </location>
</feature>
<evidence type="ECO:0000256" key="1">
    <source>
        <dbReference type="ARBA" id="ARBA00006739"/>
    </source>
</evidence>
<keyword evidence="2" id="KW-0328">Glycosyltransferase</keyword>
<gene>
    <name evidence="5" type="ORF">BA890_08735</name>
</gene>
<dbReference type="Gene3D" id="3.90.550.10">
    <property type="entry name" value="Spore Coat Polysaccharide Biosynthesis Protein SpsA, Chain A"/>
    <property type="match status" value="1"/>
</dbReference>
<name>A0AAN0Y3Y9_VIBNA</name>
<comment type="similarity">
    <text evidence="1">Belongs to the glycosyltransferase 2 family.</text>
</comment>
<sequence length="400" mass="45140">MIDLLLTTLFIISCVLVIYHHVGYPVLLSWYSKNHPYKARSHRTRGYRSIKSDRGCSTITILVPAYNEEQWIADKIRNLSALDYPKNKYKVIIACDGCTDKTVSIAEQTIQEAICSDTHFEIRAFKTNRGKVALINEQMKTITSDITALSDVSALISIDALWIANTHFQDSKVGVVNGHYQLFKPGNAGEASYWKYQSQLKMREASLGSTLGAHGAFYLFRTHLFESMSANTINDDFIIPMSIVRQGYIAEYEPDMVALEMEATNEKDDFSRRLRISAGNMQQAIQLCEMFLPKYRGVAFAFFSGKGLRLMTPYLLLFCFVSSIAMMDNPLFMAALVTQITIYSLAIVIYHLPHIFCHKACKLLLYIVAGHCANFIGGMRYLFGLESGKWSRVGQKGDAL</sequence>
<feature type="transmembrane region" description="Helical" evidence="4">
    <location>
        <begin position="331"/>
        <end position="351"/>
    </location>
</feature>
<dbReference type="AlphaFoldDB" id="A0AAN0Y3Y9"/>
<dbReference type="InterPro" id="IPR029044">
    <property type="entry name" value="Nucleotide-diphossugar_trans"/>
</dbReference>
<evidence type="ECO:0000313" key="5">
    <source>
        <dbReference type="EMBL" id="ANQ12850.1"/>
    </source>
</evidence>
<dbReference type="PANTHER" id="PTHR43630:SF1">
    <property type="entry name" value="POLY-BETA-1,6-N-ACETYL-D-GLUCOSAMINE SYNTHASE"/>
    <property type="match status" value="1"/>
</dbReference>
<reference evidence="5 6" key="1">
    <citation type="submission" date="2016-07" db="EMBL/GenBank/DDBJ databases">
        <title>Developing Vibrio natriegens as a novel, fast-growing host for biotechnology.</title>
        <authorList>
            <person name="Weinstock M.T."/>
            <person name="Hesek E.D."/>
            <person name="Wilson C.M."/>
            <person name="Gibson D.G."/>
        </authorList>
    </citation>
    <scope>NUCLEOTIDE SEQUENCE [LARGE SCALE GENOMIC DNA]</scope>
    <source>
        <strain evidence="5 6">ATCC 14048</strain>
    </source>
</reference>
<dbReference type="KEGG" id="vna:PN96_04595"/>
<feature type="transmembrane region" description="Helical" evidence="4">
    <location>
        <begin position="308"/>
        <end position="325"/>
    </location>
</feature>
<keyword evidence="4" id="KW-0472">Membrane</keyword>
<dbReference type="PANTHER" id="PTHR43630">
    <property type="entry name" value="POLY-BETA-1,6-N-ACETYL-D-GLUCOSAMINE SYNTHASE"/>
    <property type="match status" value="1"/>
</dbReference>
<dbReference type="SUPFAM" id="SSF53448">
    <property type="entry name" value="Nucleotide-diphospho-sugar transferases"/>
    <property type="match status" value="1"/>
</dbReference>
<evidence type="ECO:0000256" key="4">
    <source>
        <dbReference type="SAM" id="Phobius"/>
    </source>
</evidence>
<proteinExistence type="inferred from homology"/>
<dbReference type="Pfam" id="PF13641">
    <property type="entry name" value="Glyco_tranf_2_3"/>
    <property type="match status" value="1"/>
</dbReference>
<keyword evidence="4" id="KW-1133">Transmembrane helix</keyword>
<feature type="transmembrane region" description="Helical" evidence="4">
    <location>
        <begin position="363"/>
        <end position="383"/>
    </location>
</feature>
<keyword evidence="3 5" id="KW-0808">Transferase</keyword>
<dbReference type="GO" id="GO:0016757">
    <property type="term" value="F:glycosyltransferase activity"/>
    <property type="evidence" value="ECO:0007669"/>
    <property type="project" value="UniProtKB-KW"/>
</dbReference>
<dbReference type="RefSeq" id="WP_020334670.1">
    <property type="nucleotide sequence ID" value="NZ_ATFJ01000030.1"/>
</dbReference>
<keyword evidence="4" id="KW-0812">Transmembrane</keyword>
<dbReference type="CDD" id="cd06439">
    <property type="entry name" value="CESA_like_1"/>
    <property type="match status" value="1"/>
</dbReference>